<evidence type="ECO:0000313" key="3">
    <source>
        <dbReference type="EMBL" id="GAA1129309.1"/>
    </source>
</evidence>
<dbReference type="EMBL" id="BAAAJE010000002">
    <property type="protein sequence ID" value="GAA1129309.1"/>
    <property type="molecule type" value="Genomic_DNA"/>
</dbReference>
<feature type="region of interest" description="Disordered" evidence="1">
    <location>
        <begin position="1"/>
        <end position="37"/>
    </location>
</feature>
<feature type="domain" description="SseB protein N-terminal" evidence="2">
    <location>
        <begin position="36"/>
        <end position="135"/>
    </location>
</feature>
<accession>A0ABP4EWS1</accession>
<gene>
    <name evidence="3" type="ORF">GCM10009606_06390</name>
</gene>
<feature type="region of interest" description="Disordered" evidence="1">
    <location>
        <begin position="141"/>
        <end position="165"/>
    </location>
</feature>
<evidence type="ECO:0000259" key="2">
    <source>
        <dbReference type="Pfam" id="PF07179"/>
    </source>
</evidence>
<sequence length="165" mass="16921">MSTSAPDDQAADQAADQAVDQAADQDGSGPGGIDPRVLLHDLANSMALLPQEPPPEGEELPEGAIALPVIEQDGTRYVPVFTSEEALRAAGADSSTALEMPLAQLAETWPDENLWLAVNPSTPEGLAIPPEVVRALPGFVHPAGDAGAAVQQDQQGQQGDAGQSG</sequence>
<protein>
    <recommendedName>
        <fullName evidence="2">SseB protein N-terminal domain-containing protein</fullName>
    </recommendedName>
</protein>
<dbReference type="InterPro" id="IPR009839">
    <property type="entry name" value="SseB_N"/>
</dbReference>
<dbReference type="Proteomes" id="UP001499979">
    <property type="component" value="Unassembled WGS sequence"/>
</dbReference>
<name>A0ABP4EWS1_9ACTN</name>
<reference evidence="4" key="1">
    <citation type="journal article" date="2019" name="Int. J. Syst. Evol. Microbiol.">
        <title>The Global Catalogue of Microorganisms (GCM) 10K type strain sequencing project: providing services to taxonomists for standard genome sequencing and annotation.</title>
        <authorList>
            <consortium name="The Broad Institute Genomics Platform"/>
            <consortium name="The Broad Institute Genome Sequencing Center for Infectious Disease"/>
            <person name="Wu L."/>
            <person name="Ma J."/>
        </authorList>
    </citation>
    <scope>NUCLEOTIDE SEQUENCE [LARGE SCALE GENOMIC DNA]</scope>
    <source>
        <strain evidence="4">JCM 11813</strain>
    </source>
</reference>
<dbReference type="RefSeq" id="WP_343905593.1">
    <property type="nucleotide sequence ID" value="NZ_BAAAJE010000002.1"/>
</dbReference>
<feature type="compositionally biased region" description="Low complexity" evidence="1">
    <location>
        <begin position="7"/>
        <end position="26"/>
    </location>
</feature>
<dbReference type="Pfam" id="PF07179">
    <property type="entry name" value="SseB"/>
    <property type="match status" value="1"/>
</dbReference>
<evidence type="ECO:0000256" key="1">
    <source>
        <dbReference type="SAM" id="MobiDB-lite"/>
    </source>
</evidence>
<keyword evidence="4" id="KW-1185">Reference proteome</keyword>
<comment type="caution">
    <text evidence="3">The sequence shown here is derived from an EMBL/GenBank/DDBJ whole genome shotgun (WGS) entry which is preliminary data.</text>
</comment>
<evidence type="ECO:0000313" key="4">
    <source>
        <dbReference type="Proteomes" id="UP001499979"/>
    </source>
</evidence>
<proteinExistence type="predicted"/>
<organism evidence="3 4">
    <name type="scientific">Nocardioides aquiterrae</name>
    <dbReference type="NCBI Taxonomy" id="203799"/>
    <lineage>
        <taxon>Bacteria</taxon>
        <taxon>Bacillati</taxon>
        <taxon>Actinomycetota</taxon>
        <taxon>Actinomycetes</taxon>
        <taxon>Propionibacteriales</taxon>
        <taxon>Nocardioidaceae</taxon>
        <taxon>Nocardioides</taxon>
    </lineage>
</organism>
<feature type="compositionally biased region" description="Low complexity" evidence="1">
    <location>
        <begin position="143"/>
        <end position="165"/>
    </location>
</feature>